<organism evidence="9 10">
    <name type="scientific">Scopulibacillus cellulosilyticus</name>
    <dbReference type="NCBI Taxonomy" id="2665665"/>
    <lineage>
        <taxon>Bacteria</taxon>
        <taxon>Bacillati</taxon>
        <taxon>Bacillota</taxon>
        <taxon>Bacilli</taxon>
        <taxon>Bacillales</taxon>
        <taxon>Sporolactobacillaceae</taxon>
        <taxon>Scopulibacillus</taxon>
    </lineage>
</organism>
<reference evidence="10" key="1">
    <citation type="journal article" date="2019" name="Int. J. Syst. Evol. Microbiol.">
        <title>The Global Catalogue of Microorganisms (GCM) 10K type strain sequencing project: providing services to taxonomists for standard genome sequencing and annotation.</title>
        <authorList>
            <consortium name="The Broad Institute Genomics Platform"/>
            <consortium name="The Broad Institute Genome Sequencing Center for Infectious Disease"/>
            <person name="Wu L."/>
            <person name="Ma J."/>
        </authorList>
    </citation>
    <scope>NUCLEOTIDE SEQUENCE [LARGE SCALE GENOMIC DNA]</scope>
    <source>
        <strain evidence="10">CGMCC 1.16305</strain>
    </source>
</reference>
<feature type="transmembrane region" description="Helical" evidence="8">
    <location>
        <begin position="229"/>
        <end position="250"/>
    </location>
</feature>
<dbReference type="PIRSF" id="PIRSF002744">
    <property type="entry name" value="Pur-cyt_permease"/>
    <property type="match status" value="1"/>
</dbReference>
<dbReference type="CDD" id="cd11484">
    <property type="entry name" value="SLC-NCS1sbd_CobB-like"/>
    <property type="match status" value="1"/>
</dbReference>
<feature type="transmembrane region" description="Helical" evidence="8">
    <location>
        <begin position="387"/>
        <end position="412"/>
    </location>
</feature>
<evidence type="ECO:0000256" key="8">
    <source>
        <dbReference type="SAM" id="Phobius"/>
    </source>
</evidence>
<sequence>MKVERHFIEFVPEEERHGSVRSLFPMWFAANMSLFTVVTGGLGVEAGLNLFWSAVAILIGNLVGGIFMALHSVQGPRLGIPQMIQSRAQFGVIGAVLPLLLVIIMYVGYGATNTVIAAQALSSISHISVSWGVIIISAVTFLVAIYGHDLIHRVQKVLSVIMGLLFIYVTIVAFRFGFPLDNWSPGQFKLTPFLLLLGVCATWQLTYAPYIADYSRYLPRNTDSKKAFIYTYGGSVLSTVWLMILGAILTETIPRFLDNASHGVASLGGFTWSMILYSCIIINTMGGNVLNIYGGFMSITTVLDTFVKIKSTIQSRFVLLLVTSIMVASLGVFGHENFVNNVQNLILILSYTLFPWTTINLVDFFSLRHGEYNINALFDYNGMYGKFNWKALISYLITVVCEIPFLNTTIYIGPIAKLLNGIDLAWVLAITIPGILYYYLMRKEIKLVEERQSTIL</sequence>
<feature type="transmembrane region" description="Helical" evidence="8">
    <location>
        <begin position="424"/>
        <end position="441"/>
    </location>
</feature>
<proteinExistence type="inferred from homology"/>
<dbReference type="InterPro" id="IPR026030">
    <property type="entry name" value="Pur-cyt_permease_Fcy2/21/22"/>
</dbReference>
<dbReference type="Proteomes" id="UP001596505">
    <property type="component" value="Unassembled WGS sequence"/>
</dbReference>
<dbReference type="Gene3D" id="1.10.4160.10">
    <property type="entry name" value="Hydantoin permease"/>
    <property type="match status" value="1"/>
</dbReference>
<comment type="similarity">
    <text evidence="2 7">Belongs to the purine-cytosine permease (2.A.39) family.</text>
</comment>
<feature type="transmembrane region" description="Helical" evidence="8">
    <location>
        <begin position="50"/>
        <end position="70"/>
    </location>
</feature>
<gene>
    <name evidence="9" type="ORF">ACFQRG_09355</name>
</gene>
<evidence type="ECO:0000256" key="4">
    <source>
        <dbReference type="ARBA" id="ARBA00022692"/>
    </source>
</evidence>
<keyword evidence="5 8" id="KW-1133">Transmembrane helix</keyword>
<dbReference type="PANTHER" id="PTHR31806:SF1">
    <property type="entry name" value="PURINE-CYTOSINE PERMEASE FCY2-RELATED"/>
    <property type="match status" value="1"/>
</dbReference>
<protein>
    <submittedName>
        <fullName evidence="9">Purine-cytosine permease family protein</fullName>
    </submittedName>
</protein>
<feature type="transmembrane region" description="Helical" evidence="8">
    <location>
        <begin position="90"/>
        <end position="109"/>
    </location>
</feature>
<accession>A0ABW2PY30</accession>
<feature type="transmembrane region" description="Helical" evidence="8">
    <location>
        <begin position="129"/>
        <end position="146"/>
    </location>
</feature>
<evidence type="ECO:0000256" key="1">
    <source>
        <dbReference type="ARBA" id="ARBA00004141"/>
    </source>
</evidence>
<evidence type="ECO:0000313" key="10">
    <source>
        <dbReference type="Proteomes" id="UP001596505"/>
    </source>
</evidence>
<dbReference type="RefSeq" id="WP_380965625.1">
    <property type="nucleotide sequence ID" value="NZ_JBHTCO010000010.1"/>
</dbReference>
<comment type="subcellular location">
    <subcellularLocation>
        <location evidence="1">Membrane</location>
        <topology evidence="1">Multi-pass membrane protein</topology>
    </subcellularLocation>
</comment>
<evidence type="ECO:0000256" key="7">
    <source>
        <dbReference type="PIRNR" id="PIRNR002744"/>
    </source>
</evidence>
<feature type="transmembrane region" description="Helical" evidence="8">
    <location>
        <begin position="23"/>
        <end position="44"/>
    </location>
</feature>
<name>A0ABW2PY30_9BACL</name>
<feature type="transmembrane region" description="Helical" evidence="8">
    <location>
        <begin position="190"/>
        <end position="208"/>
    </location>
</feature>
<feature type="transmembrane region" description="Helical" evidence="8">
    <location>
        <begin position="158"/>
        <end position="178"/>
    </location>
</feature>
<keyword evidence="3 7" id="KW-0813">Transport</keyword>
<feature type="transmembrane region" description="Helical" evidence="8">
    <location>
        <begin position="345"/>
        <end position="366"/>
    </location>
</feature>
<evidence type="ECO:0000256" key="2">
    <source>
        <dbReference type="ARBA" id="ARBA00008974"/>
    </source>
</evidence>
<dbReference type="PANTHER" id="PTHR31806">
    <property type="entry name" value="PURINE-CYTOSINE PERMEASE FCY2-RELATED"/>
    <property type="match status" value="1"/>
</dbReference>
<evidence type="ECO:0000313" key="9">
    <source>
        <dbReference type="EMBL" id="MFC7393171.1"/>
    </source>
</evidence>
<comment type="caution">
    <text evidence="9">The sequence shown here is derived from an EMBL/GenBank/DDBJ whole genome shotgun (WGS) entry which is preliminary data.</text>
</comment>
<keyword evidence="6 7" id="KW-0472">Membrane</keyword>
<evidence type="ECO:0000256" key="6">
    <source>
        <dbReference type="ARBA" id="ARBA00023136"/>
    </source>
</evidence>
<keyword evidence="4 8" id="KW-0812">Transmembrane</keyword>
<dbReference type="EMBL" id="JBHTCO010000010">
    <property type="protein sequence ID" value="MFC7393171.1"/>
    <property type="molecule type" value="Genomic_DNA"/>
</dbReference>
<dbReference type="Pfam" id="PF02133">
    <property type="entry name" value="Transp_cyt_pur"/>
    <property type="match status" value="1"/>
</dbReference>
<keyword evidence="10" id="KW-1185">Reference proteome</keyword>
<feature type="transmembrane region" description="Helical" evidence="8">
    <location>
        <begin position="270"/>
        <end position="296"/>
    </location>
</feature>
<feature type="transmembrane region" description="Helical" evidence="8">
    <location>
        <begin position="317"/>
        <end position="333"/>
    </location>
</feature>
<dbReference type="InterPro" id="IPR001248">
    <property type="entry name" value="Pur-cyt_permease"/>
</dbReference>
<evidence type="ECO:0000256" key="3">
    <source>
        <dbReference type="ARBA" id="ARBA00022448"/>
    </source>
</evidence>
<evidence type="ECO:0000256" key="5">
    <source>
        <dbReference type="ARBA" id="ARBA00022989"/>
    </source>
</evidence>